<dbReference type="STRING" id="545696.HOLDEFILI_00225"/>
<protein>
    <submittedName>
        <fullName evidence="1">Uncharacterized protein</fullName>
    </submittedName>
</protein>
<sequence length="132" mass="15159">MKLEWTETGKIKSCVFHEEAVSFRQDDYGGPAWQCRLGEELRTSTTPRYREGWFKEAFFGVELRYRFQTEGDSLIIEAEAENQSSQTMPLDQLGCASGWTAPWKAIRNGTRCSCRRYCGARKRISGVFCPVL</sequence>
<dbReference type="HOGENOM" id="CLU_1914186_0_0_9"/>
<reference evidence="1 2" key="2">
    <citation type="submission" date="2009-02" db="EMBL/GenBank/DDBJ databases">
        <title>Draft genome sequence of Holdemania filiformis DSM 12042.</title>
        <authorList>
            <person name="Sudarsanam P."/>
            <person name="Ley R."/>
            <person name="Guruge J."/>
            <person name="Turnbaugh P.J."/>
            <person name="Mahowald M."/>
            <person name="Liep D."/>
            <person name="Gordon J."/>
        </authorList>
    </citation>
    <scope>NUCLEOTIDE SEQUENCE [LARGE SCALE GENOMIC DNA]</scope>
    <source>
        <strain evidence="1 2">DSM 12042</strain>
    </source>
</reference>
<proteinExistence type="predicted"/>
<comment type="caution">
    <text evidence="1">The sequence shown here is derived from an EMBL/GenBank/DDBJ whole genome shotgun (WGS) entry which is preliminary data.</text>
</comment>
<organism evidence="1 2">
    <name type="scientific">Holdemania filiformis DSM 12042</name>
    <dbReference type="NCBI Taxonomy" id="545696"/>
    <lineage>
        <taxon>Bacteria</taxon>
        <taxon>Bacillati</taxon>
        <taxon>Bacillota</taxon>
        <taxon>Erysipelotrichia</taxon>
        <taxon>Erysipelotrichales</taxon>
        <taxon>Erysipelotrichaceae</taxon>
        <taxon>Holdemania</taxon>
    </lineage>
</organism>
<dbReference type="AlphaFoldDB" id="B9Y350"/>
<gene>
    <name evidence="1" type="ORF">HOLDEFILI_00225</name>
</gene>
<evidence type="ECO:0000313" key="2">
    <source>
        <dbReference type="Proteomes" id="UP000005950"/>
    </source>
</evidence>
<dbReference type="EMBL" id="ACCF01000010">
    <property type="protein sequence ID" value="EEF69599.1"/>
    <property type="molecule type" value="Genomic_DNA"/>
</dbReference>
<dbReference type="RefSeq" id="WP_006057442.1">
    <property type="nucleotide sequence ID" value="NZ_GG657552.1"/>
</dbReference>
<accession>B9Y350</accession>
<evidence type="ECO:0000313" key="1">
    <source>
        <dbReference type="EMBL" id="EEF69599.1"/>
    </source>
</evidence>
<reference evidence="1 2" key="1">
    <citation type="submission" date="2008-12" db="EMBL/GenBank/DDBJ databases">
        <authorList>
            <person name="Fulton L."/>
            <person name="Clifton S."/>
            <person name="Fulton B."/>
            <person name="Xu J."/>
            <person name="Minx P."/>
            <person name="Pepin K.H."/>
            <person name="Johnson M."/>
            <person name="Bhonagiri V."/>
            <person name="Nash W.E."/>
            <person name="Mardis E.R."/>
            <person name="Wilson R.K."/>
        </authorList>
    </citation>
    <scope>NUCLEOTIDE SEQUENCE [LARGE SCALE GENOMIC DNA]</scope>
    <source>
        <strain evidence="1 2">DSM 12042</strain>
    </source>
</reference>
<name>B9Y350_9FIRM</name>
<dbReference type="Proteomes" id="UP000005950">
    <property type="component" value="Unassembled WGS sequence"/>
</dbReference>